<dbReference type="EMBL" id="JASCRZ010000002">
    <property type="protein sequence ID" value="MDI5894352.1"/>
    <property type="molecule type" value="Genomic_DNA"/>
</dbReference>
<protein>
    <submittedName>
        <fullName evidence="2">Serine hydrolase domain-containing protein</fullName>
        <ecNumber evidence="2">3.1.1.103</ecNumber>
    </submittedName>
</protein>
<dbReference type="EC" id="3.1.1.103" evidence="2"/>
<gene>
    <name evidence="2" type="ORF">QLS65_05575</name>
</gene>
<dbReference type="RefSeq" id="WP_282715803.1">
    <property type="nucleotide sequence ID" value="NZ_JASCRZ010000002.1"/>
</dbReference>
<keyword evidence="3" id="KW-1185">Reference proteome</keyword>
<dbReference type="PANTHER" id="PTHR46825:SF9">
    <property type="entry name" value="BETA-LACTAMASE-RELATED DOMAIN-CONTAINING PROTEIN"/>
    <property type="match status" value="1"/>
</dbReference>
<reference evidence="2 3" key="1">
    <citation type="submission" date="2023-04" db="EMBL/GenBank/DDBJ databases">
        <title>Two novel species of Flavobacterium.</title>
        <authorList>
            <person name="Liu Q."/>
            <person name="Xin Y.-H."/>
        </authorList>
    </citation>
    <scope>NUCLEOTIDE SEQUENCE [LARGE SCALE GENOMIC DNA]</scope>
    <source>
        <strain evidence="2 3">LB1P51</strain>
    </source>
</reference>
<comment type="caution">
    <text evidence="2">The sequence shown here is derived from an EMBL/GenBank/DDBJ whole genome shotgun (WGS) entry which is preliminary data.</text>
</comment>
<evidence type="ECO:0000313" key="3">
    <source>
        <dbReference type="Proteomes" id="UP001243403"/>
    </source>
</evidence>
<keyword evidence="2" id="KW-0378">Hydrolase</keyword>
<accession>A0ABT6VBL9</accession>
<proteinExistence type="predicted"/>
<dbReference type="InterPro" id="IPR050491">
    <property type="entry name" value="AmpC-like"/>
</dbReference>
<sequence length="373" mass="42337">MTKFSFLFFVFLSVYSFGQEKSNSNKSNFDKSVYHLMDTVANSFLKKSGANSVSIAIVKNKKTYIKHYGELDKGKRNKATNQTLFEIGSTTKVFTGTLMANAVLENKIGLDDDIRKYLNEDFSNLEFQGKPIKIKNLLVHRSGIQIPFPITQQIRDKYPAESFLYYKNRLDKAYTKELFLADLRKVKVDSLPGTGYKYGALAPELCAYILENAYKKSYDDLLDEEIFKKEGMKSTKLNLGNNEILANGYNSKGDIMEPLTISIWGASKFLKSTMDDLSKYIKFELNPNNKVVIESHRKLYPNIDMGYFWDTVADENGNTNYIKDGGSNGTSNILKILPKYNLGILIIANQNDRNTGATIEDALNKLEMTLKEN</sequence>
<dbReference type="InterPro" id="IPR012338">
    <property type="entry name" value="Beta-lactam/transpept-like"/>
</dbReference>
<dbReference type="Gene3D" id="3.40.710.10">
    <property type="entry name" value="DD-peptidase/beta-lactamase superfamily"/>
    <property type="match status" value="1"/>
</dbReference>
<dbReference type="PANTHER" id="PTHR46825">
    <property type="entry name" value="D-ALANYL-D-ALANINE-CARBOXYPEPTIDASE/ENDOPEPTIDASE AMPH"/>
    <property type="match status" value="1"/>
</dbReference>
<dbReference type="GO" id="GO:0016787">
    <property type="term" value="F:hydrolase activity"/>
    <property type="evidence" value="ECO:0007669"/>
    <property type="project" value="UniProtKB-KW"/>
</dbReference>
<dbReference type="InterPro" id="IPR001466">
    <property type="entry name" value="Beta-lactam-related"/>
</dbReference>
<dbReference type="SUPFAM" id="SSF56601">
    <property type="entry name" value="beta-lactamase/transpeptidase-like"/>
    <property type="match status" value="1"/>
</dbReference>
<organism evidence="2 3">
    <name type="scientific">Flavobacterium algoritolerans</name>
    <dbReference type="NCBI Taxonomy" id="3041254"/>
    <lineage>
        <taxon>Bacteria</taxon>
        <taxon>Pseudomonadati</taxon>
        <taxon>Bacteroidota</taxon>
        <taxon>Flavobacteriia</taxon>
        <taxon>Flavobacteriales</taxon>
        <taxon>Flavobacteriaceae</taxon>
        <taxon>Flavobacterium</taxon>
    </lineage>
</organism>
<dbReference type="Pfam" id="PF00144">
    <property type="entry name" value="Beta-lactamase"/>
    <property type="match status" value="1"/>
</dbReference>
<evidence type="ECO:0000313" key="2">
    <source>
        <dbReference type="EMBL" id="MDI5894352.1"/>
    </source>
</evidence>
<feature type="domain" description="Beta-lactamase-related" evidence="1">
    <location>
        <begin position="42"/>
        <end position="362"/>
    </location>
</feature>
<name>A0ABT6VBL9_9FLAO</name>
<dbReference type="Proteomes" id="UP001243403">
    <property type="component" value="Unassembled WGS sequence"/>
</dbReference>
<evidence type="ECO:0000259" key="1">
    <source>
        <dbReference type="Pfam" id="PF00144"/>
    </source>
</evidence>